<sequence length="232" mass="25305">MPMPTRKTAINLYRYGIDCILSSWQIVWTRKSSTRWSYRRGCRFAVSPPSSAHPSKPSPAATSSCVARVCCASSVWSTRGCTGRRSGWPASAPNPTGSHNWARRWRGDPMSPTPTSCRGGPNWSVSSARRSARVGKARCCNSSPAPPRYSTSASSWYCTRSASRQPRSGPATVTNSAPSKPPRSSTTRPTRRCPVPSSPPPRTTSRCWTRSPTMAAPPRRTWPIGPDGRRPG</sequence>
<feature type="region of interest" description="Disordered" evidence="1">
    <location>
        <begin position="134"/>
        <end position="153"/>
    </location>
</feature>
<gene>
    <name evidence="2" type="ORF">C1Y40_04303</name>
</gene>
<evidence type="ECO:0000313" key="2">
    <source>
        <dbReference type="EMBL" id="PQM45530.1"/>
    </source>
</evidence>
<protein>
    <submittedName>
        <fullName evidence="2">Uncharacterized protein</fullName>
    </submittedName>
</protein>
<organism evidence="2 3">
    <name type="scientific">Mycobacterium talmoniae</name>
    <dbReference type="NCBI Taxonomy" id="1858794"/>
    <lineage>
        <taxon>Bacteria</taxon>
        <taxon>Bacillati</taxon>
        <taxon>Actinomycetota</taxon>
        <taxon>Actinomycetes</taxon>
        <taxon>Mycobacteriales</taxon>
        <taxon>Mycobacteriaceae</taxon>
        <taxon>Mycobacterium</taxon>
    </lineage>
</organism>
<feature type="compositionally biased region" description="Low complexity" evidence="1">
    <location>
        <begin position="182"/>
        <end position="195"/>
    </location>
</feature>
<feature type="compositionally biased region" description="Polar residues" evidence="1">
    <location>
        <begin position="160"/>
        <end position="177"/>
    </location>
</feature>
<dbReference type="EMBL" id="PPEA01000623">
    <property type="protein sequence ID" value="PQM45530.1"/>
    <property type="molecule type" value="Genomic_DNA"/>
</dbReference>
<feature type="region of interest" description="Disordered" evidence="1">
    <location>
        <begin position="160"/>
        <end position="232"/>
    </location>
</feature>
<comment type="caution">
    <text evidence="2">The sequence shown here is derived from an EMBL/GenBank/DDBJ whole genome shotgun (WGS) entry which is preliminary data.</text>
</comment>
<feature type="compositionally biased region" description="Low complexity" evidence="1">
    <location>
        <begin position="203"/>
        <end position="213"/>
    </location>
</feature>
<evidence type="ECO:0000256" key="1">
    <source>
        <dbReference type="SAM" id="MobiDB-lite"/>
    </source>
</evidence>
<accession>A0A2S8BFT5</accession>
<reference evidence="2 3" key="1">
    <citation type="journal article" date="2017" name="Int. J. Syst. Evol. Microbiol.">
        <title>Mycobacterium talmoniae sp. nov., a slowly growing mycobacterium isolated from human respiratory samples.</title>
        <authorList>
            <person name="Davidson R.M."/>
            <person name="DeGroote M.A."/>
            <person name="Marola J.L."/>
            <person name="Buss S."/>
            <person name="Jones V."/>
            <person name="McNeil M.R."/>
            <person name="Freifeld A.G."/>
            <person name="Elaine Epperson L."/>
            <person name="Hasan N.A."/>
            <person name="Jackson M."/>
            <person name="Iwen P.C."/>
            <person name="Salfinger M."/>
            <person name="Strong M."/>
        </authorList>
    </citation>
    <scope>NUCLEOTIDE SEQUENCE [LARGE SCALE GENOMIC DNA]</scope>
    <source>
        <strain evidence="2 3">ATCC BAA-2683</strain>
    </source>
</reference>
<dbReference type="AlphaFoldDB" id="A0A2S8BFT5"/>
<name>A0A2S8BFT5_9MYCO</name>
<dbReference type="Proteomes" id="UP000238296">
    <property type="component" value="Unassembled WGS sequence"/>
</dbReference>
<proteinExistence type="predicted"/>
<evidence type="ECO:0000313" key="3">
    <source>
        <dbReference type="Proteomes" id="UP000238296"/>
    </source>
</evidence>
<feature type="region of interest" description="Disordered" evidence="1">
    <location>
        <begin position="82"/>
        <end position="128"/>
    </location>
</feature>